<dbReference type="PANTHER" id="PTHR10877:SF183">
    <property type="entry name" value="AT14535P-RELATED"/>
    <property type="match status" value="1"/>
</dbReference>
<gene>
    <name evidence="8" type="ORF">PCOR1329_LOCUS1296</name>
</gene>
<proteinExistence type="predicted"/>
<organism evidence="8 9">
    <name type="scientific">Prorocentrum cordatum</name>
    <dbReference type="NCBI Taxonomy" id="2364126"/>
    <lineage>
        <taxon>Eukaryota</taxon>
        <taxon>Sar</taxon>
        <taxon>Alveolata</taxon>
        <taxon>Dinophyceae</taxon>
        <taxon>Prorocentrales</taxon>
        <taxon>Prorocentraceae</taxon>
        <taxon>Prorocentrum</taxon>
    </lineage>
</organism>
<keyword evidence="2 6" id="KW-0812">Transmembrane</keyword>
<sequence length="829" mass="94140">MSRVAPSPGAISSATRTAMKANALPNSLWRDRLYLELRMRKMLPQAMNFLVIITLFLFNLAMERPVGAMNEIKENFRFHFNLDNVNEVNNFQGMYSFLYEFLEAAERFDPLDVDKYVEREYDTPVFTTETEMVYLTKLKRFTAVTAVVVRPQIWMTRREIRDCTGFATMYDRIYSLARHLRFKYRGDAITGAWQPTSVVFRRAEDVPYEPIGIRSSEQPSGPSNPPPPESQYTSPNAGRSVLLTCTSSAVRNRTMRNVLKTKFNNVALVDGDRTFFGDFHADKVDILAYMGYNVYANAVNLTTHPRCFMTSKRNEHNQIEWSLDDDGNIDRHGEKVTVSDVDERCERSADTWHDVQTDRVRAQVFLYTPSYELFTRILVEWHIERSGKFTPSFHVESFQELQSTDRYTAWISLTLVQVGLGVLQLILILRRVAIETRERRLYPRASTCTNSEKIAISCGFLLQIVFMVFYITRLAQEMDGGDLWPLVEKVLSINPYASEEAAMNFMSNQNALVDRAQSFQSLRVTGFVIVFVSFLQIVDYMSVHPQLGVIPNTLSLIVSQLINWIGIFVVVFLMLVMLGHWAFGEQVDDFSSVSKTLVLSGNLALGNFDFMALESELHETADIVLLVVWESAMLALVFLVLLNFLLAIVVDGYAVVKGSSECCAANGFLTDLFKFGRVQYMYNRRGWPKRALLIEHLMELPDRVTAEDIHRSGAFRQDGDGSDGMSECQVFFDAYLEVLEKLTGAKADEERRPEAEEPGGGKEGQLAAIMQQLEAQMAARDADQRARDADLKASLLARIDRLEQHQGHHAPPGEGVARPIVPPDEPDLS</sequence>
<feature type="domain" description="Polycystin cation channel PKD1/PKD2" evidence="7">
    <location>
        <begin position="515"/>
        <end position="656"/>
    </location>
</feature>
<evidence type="ECO:0000313" key="8">
    <source>
        <dbReference type="EMBL" id="CAK0789839.1"/>
    </source>
</evidence>
<evidence type="ECO:0000259" key="7">
    <source>
        <dbReference type="Pfam" id="PF08016"/>
    </source>
</evidence>
<evidence type="ECO:0000256" key="1">
    <source>
        <dbReference type="ARBA" id="ARBA00004141"/>
    </source>
</evidence>
<dbReference type="PANTHER" id="PTHR10877">
    <property type="entry name" value="POLYCYSTIN FAMILY MEMBER"/>
    <property type="match status" value="1"/>
</dbReference>
<name>A0ABN9PAL9_9DINO</name>
<keyword evidence="3 6" id="KW-1133">Transmembrane helix</keyword>
<evidence type="ECO:0000256" key="3">
    <source>
        <dbReference type="ARBA" id="ARBA00022989"/>
    </source>
</evidence>
<reference evidence="8" key="1">
    <citation type="submission" date="2023-10" db="EMBL/GenBank/DDBJ databases">
        <authorList>
            <person name="Chen Y."/>
            <person name="Shah S."/>
            <person name="Dougan E. K."/>
            <person name="Thang M."/>
            <person name="Chan C."/>
        </authorList>
    </citation>
    <scope>NUCLEOTIDE SEQUENCE [LARGE SCALE GENOMIC DNA]</scope>
</reference>
<dbReference type="Pfam" id="PF08016">
    <property type="entry name" value="PKD_channel"/>
    <property type="match status" value="1"/>
</dbReference>
<feature type="transmembrane region" description="Helical" evidence="6">
    <location>
        <begin position="42"/>
        <end position="62"/>
    </location>
</feature>
<dbReference type="EMBL" id="CAUYUJ010000314">
    <property type="protein sequence ID" value="CAK0789839.1"/>
    <property type="molecule type" value="Genomic_DNA"/>
</dbReference>
<feature type="region of interest" description="Disordered" evidence="5">
    <location>
        <begin position="211"/>
        <end position="237"/>
    </location>
</feature>
<dbReference type="Proteomes" id="UP001189429">
    <property type="component" value="Unassembled WGS sequence"/>
</dbReference>
<protein>
    <recommendedName>
        <fullName evidence="7">Polycystin cation channel PKD1/PKD2 domain-containing protein</fullName>
    </recommendedName>
</protein>
<evidence type="ECO:0000256" key="6">
    <source>
        <dbReference type="SAM" id="Phobius"/>
    </source>
</evidence>
<accession>A0ABN9PAL9</accession>
<feature type="transmembrane region" description="Helical" evidence="6">
    <location>
        <begin position="407"/>
        <end position="433"/>
    </location>
</feature>
<keyword evidence="9" id="KW-1185">Reference proteome</keyword>
<keyword evidence="4 6" id="KW-0472">Membrane</keyword>
<feature type="transmembrane region" description="Helical" evidence="6">
    <location>
        <begin position="454"/>
        <end position="472"/>
    </location>
</feature>
<dbReference type="InterPro" id="IPR051223">
    <property type="entry name" value="Polycystin"/>
</dbReference>
<feature type="transmembrane region" description="Helical" evidence="6">
    <location>
        <begin position="561"/>
        <end position="583"/>
    </location>
</feature>
<evidence type="ECO:0000256" key="4">
    <source>
        <dbReference type="ARBA" id="ARBA00023136"/>
    </source>
</evidence>
<feature type="region of interest" description="Disordered" evidence="5">
    <location>
        <begin position="800"/>
        <end position="829"/>
    </location>
</feature>
<evidence type="ECO:0000313" key="9">
    <source>
        <dbReference type="Proteomes" id="UP001189429"/>
    </source>
</evidence>
<feature type="transmembrane region" description="Helical" evidence="6">
    <location>
        <begin position="623"/>
        <end position="650"/>
    </location>
</feature>
<dbReference type="InterPro" id="IPR013122">
    <property type="entry name" value="PKD1_2_channel"/>
</dbReference>
<evidence type="ECO:0000256" key="2">
    <source>
        <dbReference type="ARBA" id="ARBA00022692"/>
    </source>
</evidence>
<evidence type="ECO:0000256" key="5">
    <source>
        <dbReference type="SAM" id="MobiDB-lite"/>
    </source>
</evidence>
<comment type="caution">
    <text evidence="8">The sequence shown here is derived from an EMBL/GenBank/DDBJ whole genome shotgun (WGS) entry which is preliminary data.</text>
</comment>
<feature type="transmembrane region" description="Helical" evidence="6">
    <location>
        <begin position="522"/>
        <end position="541"/>
    </location>
</feature>
<comment type="subcellular location">
    <subcellularLocation>
        <location evidence="1">Membrane</location>
        <topology evidence="1">Multi-pass membrane protein</topology>
    </subcellularLocation>
</comment>